<feature type="domain" description="SpoVT-AbrB" evidence="8">
    <location>
        <begin position="5"/>
        <end position="47"/>
    </location>
</feature>
<evidence type="ECO:0000256" key="4">
    <source>
        <dbReference type="ARBA" id="ARBA00023015"/>
    </source>
</evidence>
<evidence type="ECO:0000313" key="10">
    <source>
        <dbReference type="Proteomes" id="UP000177701"/>
    </source>
</evidence>
<dbReference type="FunFam" id="3.40.1550.20:FF:000002">
    <property type="entry name" value="Transcriptional regulator MraZ"/>
    <property type="match status" value="1"/>
</dbReference>
<evidence type="ECO:0000256" key="3">
    <source>
        <dbReference type="ARBA" id="ARBA00022737"/>
    </source>
</evidence>
<dbReference type="Gene3D" id="3.40.1550.20">
    <property type="entry name" value="Transcriptional regulator MraZ domain"/>
    <property type="match status" value="1"/>
</dbReference>
<dbReference type="PANTHER" id="PTHR34701:SF1">
    <property type="entry name" value="TRANSCRIPTIONAL REGULATOR MRAZ"/>
    <property type="match status" value="1"/>
</dbReference>
<keyword evidence="3" id="KW-0677">Repeat</keyword>
<keyword evidence="4 7" id="KW-0805">Transcription regulation</keyword>
<keyword evidence="2 7" id="KW-0963">Cytoplasm</keyword>
<dbReference type="PROSITE" id="PS51740">
    <property type="entry name" value="SPOVT_ABRB"/>
    <property type="match status" value="2"/>
</dbReference>
<comment type="subunit">
    <text evidence="7">Forms oligomers.</text>
</comment>
<accession>A0A1F5ABJ4</accession>
<dbReference type="PANTHER" id="PTHR34701">
    <property type="entry name" value="TRANSCRIPTIONAL REGULATOR MRAZ"/>
    <property type="match status" value="1"/>
</dbReference>
<proteinExistence type="inferred from homology"/>
<evidence type="ECO:0000259" key="8">
    <source>
        <dbReference type="PROSITE" id="PS51740"/>
    </source>
</evidence>
<evidence type="ECO:0000256" key="5">
    <source>
        <dbReference type="ARBA" id="ARBA00023125"/>
    </source>
</evidence>
<sequence length="143" mass="16987">MFLGQYEHTIDEKGRLIVPAKYRESLGDNFIITFGLDTCLFVYPLEEWKNLSEKMKLLPLGQRDARAFKRILFSRATDCTVDNQGRVIIMKYLRDYAQINKEIMVIGVLDRIEIWSKDVWQKYFKEVESSYEDIAERIYEQEG</sequence>
<dbReference type="GO" id="GO:0005737">
    <property type="term" value="C:cytoplasm"/>
    <property type="evidence" value="ECO:0007669"/>
    <property type="project" value="UniProtKB-UniRule"/>
</dbReference>
<keyword evidence="6 7" id="KW-0804">Transcription</keyword>
<dbReference type="GO" id="GO:0051301">
    <property type="term" value="P:cell division"/>
    <property type="evidence" value="ECO:0007669"/>
    <property type="project" value="UniProtKB-KW"/>
</dbReference>
<dbReference type="EMBL" id="MEYH01000045">
    <property type="protein sequence ID" value="OGD15913.1"/>
    <property type="molecule type" value="Genomic_DNA"/>
</dbReference>
<dbReference type="InterPro" id="IPR035644">
    <property type="entry name" value="MraZ_C"/>
</dbReference>
<dbReference type="SUPFAM" id="SSF89447">
    <property type="entry name" value="AbrB/MazE/MraZ-like"/>
    <property type="match status" value="1"/>
</dbReference>
<dbReference type="AlphaFoldDB" id="A0A1F5ABJ4"/>
<dbReference type="Pfam" id="PF02381">
    <property type="entry name" value="MraZ"/>
    <property type="match status" value="2"/>
</dbReference>
<evidence type="ECO:0000256" key="6">
    <source>
        <dbReference type="ARBA" id="ARBA00023163"/>
    </source>
</evidence>
<dbReference type="CDD" id="cd16320">
    <property type="entry name" value="MraZ_N"/>
    <property type="match status" value="1"/>
</dbReference>
<dbReference type="GO" id="GO:0000976">
    <property type="term" value="F:transcription cis-regulatory region binding"/>
    <property type="evidence" value="ECO:0007669"/>
    <property type="project" value="TreeGrafter"/>
</dbReference>
<dbReference type="InterPro" id="IPR038619">
    <property type="entry name" value="MraZ_sf"/>
</dbReference>
<comment type="subcellular location">
    <subcellularLocation>
        <location evidence="7">Cytoplasm</location>
        <location evidence="7">Nucleoid</location>
    </subcellularLocation>
</comment>
<evidence type="ECO:0000256" key="7">
    <source>
        <dbReference type="HAMAP-Rule" id="MF_01008"/>
    </source>
</evidence>
<evidence type="ECO:0000313" key="9">
    <source>
        <dbReference type="EMBL" id="OGD15913.1"/>
    </source>
</evidence>
<feature type="domain" description="SpoVT-AbrB" evidence="8">
    <location>
        <begin position="76"/>
        <end position="119"/>
    </location>
</feature>
<dbReference type="GO" id="GO:2000143">
    <property type="term" value="P:negative regulation of DNA-templated transcription initiation"/>
    <property type="evidence" value="ECO:0007669"/>
    <property type="project" value="TreeGrafter"/>
</dbReference>
<name>A0A1F5ABJ4_9BACT</name>
<keyword evidence="5 7" id="KW-0238">DNA-binding</keyword>
<dbReference type="NCBIfam" id="TIGR00242">
    <property type="entry name" value="division/cell wall cluster transcriptional repressor MraZ"/>
    <property type="match status" value="1"/>
</dbReference>
<comment type="similarity">
    <text evidence="7">Belongs to the MraZ family.</text>
</comment>
<dbReference type="HAMAP" id="MF_01008">
    <property type="entry name" value="MraZ"/>
    <property type="match status" value="1"/>
</dbReference>
<reference evidence="9 10" key="1">
    <citation type="journal article" date="2016" name="Nat. Commun.">
        <title>Thousands of microbial genomes shed light on interconnected biogeochemical processes in an aquifer system.</title>
        <authorList>
            <person name="Anantharaman K."/>
            <person name="Brown C.T."/>
            <person name="Hug L.A."/>
            <person name="Sharon I."/>
            <person name="Castelle C.J."/>
            <person name="Probst A.J."/>
            <person name="Thomas B.C."/>
            <person name="Singh A."/>
            <person name="Wilkins M.J."/>
            <person name="Karaoz U."/>
            <person name="Brodie E.L."/>
            <person name="Williams K.H."/>
            <person name="Hubbard S.S."/>
            <person name="Banfield J.F."/>
        </authorList>
    </citation>
    <scope>NUCLEOTIDE SEQUENCE [LARGE SCALE GENOMIC DNA]</scope>
</reference>
<dbReference type="GO" id="GO:0003700">
    <property type="term" value="F:DNA-binding transcription factor activity"/>
    <property type="evidence" value="ECO:0007669"/>
    <property type="project" value="UniProtKB-UniRule"/>
</dbReference>
<evidence type="ECO:0000256" key="1">
    <source>
        <dbReference type="ARBA" id="ARBA00013860"/>
    </source>
</evidence>
<comment type="caution">
    <text evidence="9">The sequence shown here is derived from an EMBL/GenBank/DDBJ whole genome shotgun (WGS) entry which is preliminary data.</text>
</comment>
<dbReference type="Proteomes" id="UP000177701">
    <property type="component" value="Unassembled WGS sequence"/>
</dbReference>
<keyword evidence="9" id="KW-0131">Cell cycle</keyword>
<dbReference type="InterPro" id="IPR003444">
    <property type="entry name" value="MraZ"/>
</dbReference>
<dbReference type="InterPro" id="IPR020603">
    <property type="entry name" value="MraZ_dom"/>
</dbReference>
<protein>
    <recommendedName>
        <fullName evidence="1 7">Transcriptional regulator MraZ</fullName>
    </recommendedName>
</protein>
<dbReference type="STRING" id="1797291.A2V47_04255"/>
<dbReference type="InterPro" id="IPR037914">
    <property type="entry name" value="SpoVT-AbrB_sf"/>
</dbReference>
<dbReference type="GO" id="GO:0009295">
    <property type="term" value="C:nucleoid"/>
    <property type="evidence" value="ECO:0007669"/>
    <property type="project" value="UniProtKB-SubCell"/>
</dbReference>
<evidence type="ECO:0000256" key="2">
    <source>
        <dbReference type="ARBA" id="ARBA00022490"/>
    </source>
</evidence>
<gene>
    <name evidence="7" type="primary">mraZ</name>
    <name evidence="9" type="ORF">A2V47_04255</name>
</gene>
<dbReference type="InterPro" id="IPR035642">
    <property type="entry name" value="MraZ_N"/>
</dbReference>
<keyword evidence="9" id="KW-0132">Cell division</keyword>
<dbReference type="CDD" id="cd16321">
    <property type="entry name" value="MraZ_C"/>
    <property type="match status" value="1"/>
</dbReference>
<dbReference type="InterPro" id="IPR007159">
    <property type="entry name" value="SpoVT-AbrB_dom"/>
</dbReference>
<organism evidence="9 10">
    <name type="scientific">Candidatus Sediminicultor quintus</name>
    <dbReference type="NCBI Taxonomy" id="1797291"/>
    <lineage>
        <taxon>Bacteria</taxon>
        <taxon>Pseudomonadati</taxon>
        <taxon>Atribacterota</taxon>
        <taxon>Candidatus Phoenicimicrobiia</taxon>
        <taxon>Candidatus Pheonicimicrobiales</taxon>
        <taxon>Candidatus Phoenicimicrobiaceae</taxon>
        <taxon>Candidatus Sediminicultor</taxon>
    </lineage>
</organism>